<proteinExistence type="predicted"/>
<reference evidence="1 2" key="1">
    <citation type="journal article" date="2012" name="J. Virol.">
        <title>Complete Genome Sequence of a Novel Marine Siphovirus, pVp-1, Infecting Vibrio parahaemolyticus.</title>
        <authorList>
            <person name="Kim J.H."/>
            <person name="Jun J.W."/>
            <person name="Choresca C.H."/>
            <person name="Shin S.P."/>
            <person name="Han J.E."/>
            <person name="Park S.C."/>
        </authorList>
    </citation>
    <scope>NUCLEOTIDE SEQUENCE [LARGE SCALE GENOMIC DNA]</scope>
</reference>
<dbReference type="KEGG" id="vg:14013358"/>
<protein>
    <submittedName>
        <fullName evidence="1">Uncharacterized protein</fullName>
    </submittedName>
</protein>
<dbReference type="GeneID" id="14013358"/>
<evidence type="ECO:0000313" key="2">
    <source>
        <dbReference type="Proteomes" id="UP000007520"/>
    </source>
</evidence>
<gene>
    <name evidence="1" type="ORF">pVp-1_0092</name>
</gene>
<dbReference type="RefSeq" id="YP_007007915.1">
    <property type="nucleotide sequence ID" value="NC_019529.1"/>
</dbReference>
<sequence length="72" mass="8637">MQQNIKVAEINKFLDTTHSQNLERLRAKLAQGQWHWMFPDNWENNNTNRGVLFHAINAKLMPTPTFFRRNKK</sequence>
<dbReference type="Proteomes" id="UP000007520">
    <property type="component" value="Segment"/>
</dbReference>
<organism evidence="1 2">
    <name type="scientific">Vibrio phage pVp-1</name>
    <dbReference type="NCBI Taxonomy" id="1150989"/>
    <lineage>
        <taxon>Viruses</taxon>
        <taxon>Duplodnaviria</taxon>
        <taxon>Heunggongvirae</taxon>
        <taxon>Uroviricota</taxon>
        <taxon>Caudoviricetes</taxon>
        <taxon>Demerecviridae</taxon>
        <taxon>Ermolyevavirinae</taxon>
        <taxon>Vipunavirus</taxon>
        <taxon>Vipunavirus pVp1</taxon>
    </lineage>
</organism>
<evidence type="ECO:0000313" key="1">
    <source>
        <dbReference type="EMBL" id="AFB83949.1"/>
    </source>
</evidence>
<keyword evidence="2" id="KW-1185">Reference proteome</keyword>
<dbReference type="EMBL" id="JQ340389">
    <property type="protein sequence ID" value="AFB83949.1"/>
    <property type="molecule type" value="Genomic_DNA"/>
</dbReference>
<accession>H6WXI3</accession>
<dbReference type="OrthoDB" id="41045at10239"/>
<name>H6WXI3_9CAUD</name>